<proteinExistence type="predicted"/>
<evidence type="ECO:0000313" key="5">
    <source>
        <dbReference type="Proteomes" id="UP000887023"/>
    </source>
</evidence>
<accession>A0ABX8S6A1</accession>
<dbReference type="SUPFAM" id="SSF53756">
    <property type="entry name" value="UDP-Glycosyltransferase/glycogen phosphorylase"/>
    <property type="match status" value="1"/>
</dbReference>
<dbReference type="Pfam" id="PF00534">
    <property type="entry name" value="Glycos_transf_1"/>
    <property type="match status" value="1"/>
</dbReference>
<keyword evidence="4" id="KW-0328">Glycosyltransferase</keyword>
<dbReference type="Gene3D" id="3.40.50.2000">
    <property type="entry name" value="Glycogen Phosphorylase B"/>
    <property type="match status" value="2"/>
</dbReference>
<name>A0ABX8S6A1_9ACTN</name>
<dbReference type="RefSeq" id="WP_066470345.1">
    <property type="nucleotide sequence ID" value="NZ_CBCRUZ010000002.1"/>
</dbReference>
<protein>
    <submittedName>
        <fullName evidence="4">Glycosyltransferase</fullName>
        <ecNumber evidence="4">2.4.-.-</ecNumber>
    </submittedName>
</protein>
<feature type="domain" description="DUF1972" evidence="3">
    <location>
        <begin position="3"/>
        <end position="165"/>
    </location>
</feature>
<feature type="domain" description="Glycosyl transferase family 1" evidence="2">
    <location>
        <begin position="189"/>
        <end position="341"/>
    </location>
</feature>
<organism evidence="4 5">
    <name type="scientific">Skermania pinensis</name>
    <dbReference type="NCBI Taxonomy" id="39122"/>
    <lineage>
        <taxon>Bacteria</taxon>
        <taxon>Bacillati</taxon>
        <taxon>Actinomycetota</taxon>
        <taxon>Actinomycetes</taxon>
        <taxon>Mycobacteriales</taxon>
        <taxon>Gordoniaceae</taxon>
        <taxon>Skermania</taxon>
    </lineage>
</organism>
<sequence length="373" mass="40482">MAKSVAIIGTRGYPSYYGGFETLVRHLAPYLAEHGWDVTVYGRAGATDPDDPERDTRVHTVTTAGIESKSISTLSYGLTASAHAARHRPDVALVLNVANGYFMPLLRARRIPIVCNVDGIEWDREKWGAKAKAVFRGGARMTARYADEIVCDAQQLVDRWSVEFGRDGLFIPYGGTDGGDLPPVAPLAGKPYVLMVARLVPENTLADFLTAVEKLSTSCDVAIVGSSGYGGEWDERVAYLATHHENVHWFGHLHDDTTLLALWRHAGVYFHGHSVGGTNPALVQAMASGAPVVARDTVYNREVLGENGLFVDAEPSAIADAITRLMADAELREKLRAGAKARAAEHYTWSEVCASYDRALTAQLTTRAKVLSS</sequence>
<evidence type="ECO:0000259" key="2">
    <source>
        <dbReference type="Pfam" id="PF00534"/>
    </source>
</evidence>
<reference evidence="4" key="1">
    <citation type="submission" date="2021-07" db="EMBL/GenBank/DDBJ databases">
        <title>Candidatus Kaistella beijingensis sp. nov. isolated from a municipal wastewater treatment plant is involved in sludge foaming.</title>
        <authorList>
            <person name="Song Y."/>
            <person name="Liu S.-J."/>
        </authorList>
    </citation>
    <scope>NUCLEOTIDE SEQUENCE</scope>
    <source>
        <strain evidence="4">DSM 43998</strain>
    </source>
</reference>
<dbReference type="PANTHER" id="PTHR12526">
    <property type="entry name" value="GLYCOSYLTRANSFERASE"/>
    <property type="match status" value="1"/>
</dbReference>
<evidence type="ECO:0000313" key="4">
    <source>
        <dbReference type="EMBL" id="QXQ12986.1"/>
    </source>
</evidence>
<evidence type="ECO:0000256" key="1">
    <source>
        <dbReference type="ARBA" id="ARBA00022679"/>
    </source>
</evidence>
<gene>
    <name evidence="4" type="ORF">KV203_13835</name>
</gene>
<keyword evidence="5" id="KW-1185">Reference proteome</keyword>
<dbReference type="EC" id="2.4.-.-" evidence="4"/>
<dbReference type="GO" id="GO:0016757">
    <property type="term" value="F:glycosyltransferase activity"/>
    <property type="evidence" value="ECO:0007669"/>
    <property type="project" value="UniProtKB-KW"/>
</dbReference>
<dbReference type="Proteomes" id="UP000887023">
    <property type="component" value="Chromosome"/>
</dbReference>
<keyword evidence="1 4" id="KW-0808">Transferase</keyword>
<dbReference type="EMBL" id="CP079105">
    <property type="protein sequence ID" value="QXQ12986.1"/>
    <property type="molecule type" value="Genomic_DNA"/>
</dbReference>
<evidence type="ECO:0000259" key="3">
    <source>
        <dbReference type="Pfam" id="PF09314"/>
    </source>
</evidence>
<dbReference type="InterPro" id="IPR015393">
    <property type="entry name" value="DUF1972"/>
</dbReference>
<dbReference type="Pfam" id="PF09314">
    <property type="entry name" value="DUF1972"/>
    <property type="match status" value="1"/>
</dbReference>
<dbReference type="InterPro" id="IPR001296">
    <property type="entry name" value="Glyco_trans_1"/>
</dbReference>